<feature type="transmembrane region" description="Helical" evidence="8">
    <location>
        <begin position="79"/>
        <end position="100"/>
    </location>
</feature>
<dbReference type="PANTHER" id="PTHR33908:SF11">
    <property type="entry name" value="MEMBRANE PROTEIN"/>
    <property type="match status" value="1"/>
</dbReference>
<dbReference type="PANTHER" id="PTHR33908">
    <property type="entry name" value="MANNOSYLTRANSFERASE YKCB-RELATED"/>
    <property type="match status" value="1"/>
</dbReference>
<organism evidence="10 11">
    <name type="scientific">Paractinoplanes brasiliensis</name>
    <dbReference type="NCBI Taxonomy" id="52695"/>
    <lineage>
        <taxon>Bacteria</taxon>
        <taxon>Bacillati</taxon>
        <taxon>Actinomycetota</taxon>
        <taxon>Actinomycetes</taxon>
        <taxon>Micromonosporales</taxon>
        <taxon>Micromonosporaceae</taxon>
        <taxon>Paractinoplanes</taxon>
    </lineage>
</organism>
<gene>
    <name evidence="10" type="ORF">C8E87_6112</name>
</gene>
<proteinExistence type="predicted"/>
<name>A0A4R6K202_9ACTN</name>
<feature type="transmembrane region" description="Helical" evidence="8">
    <location>
        <begin position="245"/>
        <end position="265"/>
    </location>
</feature>
<comment type="caution">
    <text evidence="10">The sequence shown here is derived from an EMBL/GenBank/DDBJ whole genome shotgun (WGS) entry which is preliminary data.</text>
</comment>
<evidence type="ECO:0000313" key="11">
    <source>
        <dbReference type="Proteomes" id="UP000294901"/>
    </source>
</evidence>
<dbReference type="GO" id="GO:0016763">
    <property type="term" value="F:pentosyltransferase activity"/>
    <property type="evidence" value="ECO:0007669"/>
    <property type="project" value="TreeGrafter"/>
</dbReference>
<feature type="transmembrane region" description="Helical" evidence="8">
    <location>
        <begin position="199"/>
        <end position="220"/>
    </location>
</feature>
<reference evidence="10 11" key="1">
    <citation type="submission" date="2019-03" db="EMBL/GenBank/DDBJ databases">
        <title>Sequencing the genomes of 1000 actinobacteria strains.</title>
        <authorList>
            <person name="Klenk H.-P."/>
        </authorList>
    </citation>
    <scope>NUCLEOTIDE SEQUENCE [LARGE SCALE GENOMIC DNA]</scope>
    <source>
        <strain evidence="10 11">DSM 43805</strain>
    </source>
</reference>
<dbReference type="Pfam" id="PF13231">
    <property type="entry name" value="PMT_2"/>
    <property type="match status" value="1"/>
</dbReference>
<feature type="transmembrane region" description="Helical" evidence="8">
    <location>
        <begin position="132"/>
        <end position="151"/>
    </location>
</feature>
<feature type="transmembrane region" description="Helical" evidence="8">
    <location>
        <begin position="12"/>
        <end position="31"/>
    </location>
</feature>
<keyword evidence="7 8" id="KW-0472">Membrane</keyword>
<evidence type="ECO:0000259" key="9">
    <source>
        <dbReference type="Pfam" id="PF13231"/>
    </source>
</evidence>
<evidence type="ECO:0000256" key="3">
    <source>
        <dbReference type="ARBA" id="ARBA00022676"/>
    </source>
</evidence>
<evidence type="ECO:0000256" key="4">
    <source>
        <dbReference type="ARBA" id="ARBA00022679"/>
    </source>
</evidence>
<evidence type="ECO:0000256" key="6">
    <source>
        <dbReference type="ARBA" id="ARBA00022989"/>
    </source>
</evidence>
<evidence type="ECO:0000256" key="1">
    <source>
        <dbReference type="ARBA" id="ARBA00004651"/>
    </source>
</evidence>
<dbReference type="EMBL" id="SNWR01000001">
    <property type="protein sequence ID" value="TDO42342.1"/>
    <property type="molecule type" value="Genomic_DNA"/>
</dbReference>
<comment type="subcellular location">
    <subcellularLocation>
        <location evidence="1">Cell membrane</location>
        <topology evidence="1">Multi-pass membrane protein</topology>
    </subcellularLocation>
</comment>
<dbReference type="InterPro" id="IPR050297">
    <property type="entry name" value="LipidA_mod_glycosyltrf_83"/>
</dbReference>
<evidence type="ECO:0000256" key="2">
    <source>
        <dbReference type="ARBA" id="ARBA00022475"/>
    </source>
</evidence>
<sequence>MVGTNGTNGRPAMAWLPVGLVAGGVVALLLATSGRYDYHRDELYFRLLAEHPRWGYVDQPPFTPMLVRLSIELFGDSVWAIRIFPALLAGVAALLAAAIAREAGGRKAAQTLAAVGAAGTLPLASAHVGSTAATDTVVWLGVILCVIKAIVHGQKRAWLVAGVIAGLGLYNKHLVVLLLICLAGGLLIAGPRREFANKWLWIGAGLALLIGLPNLIYQIANGFPQAEMAAAIAEDKGGESRVMLLPLQLVIVGLPLLPVLVAGIVTAYRDTLLRALVVAYGLMLVLTFATGGQPYYTTGLVLALFAVGAVSAARWRHRKLLVGAVALNVLLAAVFALPVLPANRLGPIADINVAAADQVGWPEYVDQVKQAFATLRPDEQRRAVIFTGNYGEAGALDRYGVANVYSGHNELADFGPPPDDKTIAVVLSQAPSHQVNARFSGCDLLGNLDNEADVSNEETEARLYVCRRLPAPWSQMWPGLRHFS</sequence>
<keyword evidence="4 10" id="KW-0808">Transferase</keyword>
<keyword evidence="5 8" id="KW-0812">Transmembrane</keyword>
<evidence type="ECO:0000256" key="7">
    <source>
        <dbReference type="ARBA" id="ARBA00023136"/>
    </source>
</evidence>
<accession>A0A4R6K202</accession>
<feature type="transmembrane region" description="Helical" evidence="8">
    <location>
        <begin position="272"/>
        <end position="289"/>
    </location>
</feature>
<evidence type="ECO:0000313" key="10">
    <source>
        <dbReference type="EMBL" id="TDO42342.1"/>
    </source>
</evidence>
<dbReference type="Proteomes" id="UP000294901">
    <property type="component" value="Unassembled WGS sequence"/>
</dbReference>
<feature type="transmembrane region" description="Helical" evidence="8">
    <location>
        <begin position="320"/>
        <end position="340"/>
    </location>
</feature>
<feature type="transmembrane region" description="Helical" evidence="8">
    <location>
        <begin position="157"/>
        <end position="187"/>
    </location>
</feature>
<dbReference type="AlphaFoldDB" id="A0A4R6K202"/>
<protein>
    <submittedName>
        <fullName evidence="10">Dolichyl-phosphate-mannose-protein mannosyltransferase</fullName>
    </submittedName>
</protein>
<keyword evidence="3 10" id="KW-0328">Glycosyltransferase</keyword>
<dbReference type="GO" id="GO:0009103">
    <property type="term" value="P:lipopolysaccharide biosynthetic process"/>
    <property type="evidence" value="ECO:0007669"/>
    <property type="project" value="UniProtKB-ARBA"/>
</dbReference>
<keyword evidence="11" id="KW-1185">Reference proteome</keyword>
<feature type="transmembrane region" description="Helical" evidence="8">
    <location>
        <begin position="295"/>
        <end position="313"/>
    </location>
</feature>
<feature type="domain" description="Glycosyltransferase RgtA/B/C/D-like" evidence="9">
    <location>
        <begin position="58"/>
        <end position="217"/>
    </location>
</feature>
<evidence type="ECO:0000256" key="8">
    <source>
        <dbReference type="SAM" id="Phobius"/>
    </source>
</evidence>
<keyword evidence="2" id="KW-1003">Cell membrane</keyword>
<dbReference type="GO" id="GO:0005886">
    <property type="term" value="C:plasma membrane"/>
    <property type="evidence" value="ECO:0007669"/>
    <property type="project" value="UniProtKB-SubCell"/>
</dbReference>
<dbReference type="RefSeq" id="WP_239080301.1">
    <property type="nucleotide sequence ID" value="NZ_BOMD01000062.1"/>
</dbReference>
<dbReference type="InterPro" id="IPR038731">
    <property type="entry name" value="RgtA/B/C-like"/>
</dbReference>
<evidence type="ECO:0000256" key="5">
    <source>
        <dbReference type="ARBA" id="ARBA00022692"/>
    </source>
</evidence>
<keyword evidence="6 8" id="KW-1133">Transmembrane helix</keyword>